<keyword evidence="3" id="KW-1185">Reference proteome</keyword>
<keyword evidence="1" id="KW-0732">Signal</keyword>
<comment type="caution">
    <text evidence="2">The sequence shown here is derived from an EMBL/GenBank/DDBJ whole genome shotgun (WGS) entry which is preliminary data.</text>
</comment>
<organism evidence="2 3">
    <name type="scientific">Ceratodon purpureus</name>
    <name type="common">Fire moss</name>
    <name type="synonym">Dicranum purpureum</name>
    <dbReference type="NCBI Taxonomy" id="3225"/>
    <lineage>
        <taxon>Eukaryota</taxon>
        <taxon>Viridiplantae</taxon>
        <taxon>Streptophyta</taxon>
        <taxon>Embryophyta</taxon>
        <taxon>Bryophyta</taxon>
        <taxon>Bryophytina</taxon>
        <taxon>Bryopsida</taxon>
        <taxon>Dicranidae</taxon>
        <taxon>Pseudoditrichales</taxon>
        <taxon>Ditrichaceae</taxon>
        <taxon>Ceratodon</taxon>
    </lineage>
</organism>
<evidence type="ECO:0000313" key="2">
    <source>
        <dbReference type="EMBL" id="KAG0571804.1"/>
    </source>
</evidence>
<evidence type="ECO:0000313" key="3">
    <source>
        <dbReference type="Proteomes" id="UP000822688"/>
    </source>
</evidence>
<proteinExistence type="predicted"/>
<evidence type="ECO:0000256" key="1">
    <source>
        <dbReference type="SAM" id="SignalP"/>
    </source>
</evidence>
<reference evidence="2" key="1">
    <citation type="submission" date="2020-06" db="EMBL/GenBank/DDBJ databases">
        <title>WGS assembly of Ceratodon purpureus strain R40.</title>
        <authorList>
            <person name="Carey S.B."/>
            <person name="Jenkins J."/>
            <person name="Shu S."/>
            <person name="Lovell J.T."/>
            <person name="Sreedasyam A."/>
            <person name="Maumus F."/>
            <person name="Tiley G.P."/>
            <person name="Fernandez-Pozo N."/>
            <person name="Barry K."/>
            <person name="Chen C."/>
            <person name="Wang M."/>
            <person name="Lipzen A."/>
            <person name="Daum C."/>
            <person name="Saski C.A."/>
            <person name="Payton A.C."/>
            <person name="Mcbreen J.C."/>
            <person name="Conrad R.E."/>
            <person name="Kollar L.M."/>
            <person name="Olsson S."/>
            <person name="Huttunen S."/>
            <person name="Landis J.B."/>
            <person name="Wickett N.J."/>
            <person name="Johnson M.G."/>
            <person name="Rensing S.A."/>
            <person name="Grimwood J."/>
            <person name="Schmutz J."/>
            <person name="Mcdaniel S.F."/>
        </authorList>
    </citation>
    <scope>NUCLEOTIDE SEQUENCE</scope>
    <source>
        <strain evidence="2">R40</strain>
    </source>
</reference>
<accession>A0A8T0HLY8</accession>
<sequence>MNSSSERSSSSSTTGSELFPFLALLAFASTVSAVAVDASDDSVITCGQTFGTGLGAPSPTSHVSKATTRLDLRRCLCSELCFLFLGFSQSDEPPL</sequence>
<gene>
    <name evidence="2" type="ORF">KC19_VG044100</name>
</gene>
<protein>
    <recommendedName>
        <fullName evidence="4">Secreted protein</fullName>
    </recommendedName>
</protein>
<feature type="chain" id="PRO_5035836406" description="Secreted protein" evidence="1">
    <location>
        <begin position="34"/>
        <end position="95"/>
    </location>
</feature>
<dbReference type="EMBL" id="CM026426">
    <property type="protein sequence ID" value="KAG0571804.1"/>
    <property type="molecule type" value="Genomic_DNA"/>
</dbReference>
<dbReference type="AlphaFoldDB" id="A0A8T0HLY8"/>
<dbReference type="Proteomes" id="UP000822688">
    <property type="component" value="Chromosome V"/>
</dbReference>
<evidence type="ECO:0008006" key="4">
    <source>
        <dbReference type="Google" id="ProtNLM"/>
    </source>
</evidence>
<name>A0A8T0HLY8_CERPU</name>
<feature type="signal peptide" evidence="1">
    <location>
        <begin position="1"/>
        <end position="33"/>
    </location>
</feature>